<reference evidence="27" key="1">
    <citation type="submission" date="2023-03" db="EMBL/GenBank/DDBJ databases">
        <authorList>
            <person name="Julca I."/>
        </authorList>
    </citation>
    <scope>NUCLEOTIDE SEQUENCE</scope>
</reference>
<keyword evidence="9" id="KW-0808">Transferase</keyword>
<keyword evidence="8" id="KW-0433">Leucine-rich repeat</keyword>
<feature type="signal peptide" evidence="25">
    <location>
        <begin position="1"/>
        <end position="29"/>
    </location>
</feature>
<evidence type="ECO:0000256" key="10">
    <source>
        <dbReference type="ARBA" id="ARBA00022692"/>
    </source>
</evidence>
<dbReference type="GO" id="GO:0009414">
    <property type="term" value="P:response to water deprivation"/>
    <property type="evidence" value="ECO:0007669"/>
    <property type="project" value="UniProtKB-ARBA"/>
</dbReference>
<evidence type="ECO:0000313" key="28">
    <source>
        <dbReference type="Proteomes" id="UP001161247"/>
    </source>
</evidence>
<evidence type="ECO:0000256" key="2">
    <source>
        <dbReference type="ARBA" id="ARBA00008684"/>
    </source>
</evidence>
<evidence type="ECO:0000256" key="19">
    <source>
        <dbReference type="ARBA" id="ARBA00023180"/>
    </source>
</evidence>
<evidence type="ECO:0000256" key="12">
    <source>
        <dbReference type="ARBA" id="ARBA00022737"/>
    </source>
</evidence>
<dbReference type="GO" id="GO:0005886">
    <property type="term" value="C:plasma membrane"/>
    <property type="evidence" value="ECO:0007669"/>
    <property type="project" value="UniProtKB-SubCell"/>
</dbReference>
<dbReference type="PANTHER" id="PTHR48056:SF63">
    <property type="entry name" value="PROTEIN KINASE DOMAIN-CONTAINING PROTEIN"/>
    <property type="match status" value="1"/>
</dbReference>
<dbReference type="InterPro" id="IPR011009">
    <property type="entry name" value="Kinase-like_dom_sf"/>
</dbReference>
<evidence type="ECO:0000256" key="20">
    <source>
        <dbReference type="ARBA" id="ARBA00047899"/>
    </source>
</evidence>
<keyword evidence="7" id="KW-0597">Phosphoprotein</keyword>
<dbReference type="FunFam" id="3.80.10.10:FF:000041">
    <property type="entry name" value="LRR receptor-like serine/threonine-protein kinase ERECTA"/>
    <property type="match status" value="2"/>
</dbReference>
<dbReference type="GO" id="GO:0006952">
    <property type="term" value="P:defense response"/>
    <property type="evidence" value="ECO:0007669"/>
    <property type="project" value="UniProtKB-ARBA"/>
</dbReference>
<comment type="catalytic activity">
    <reaction evidence="21">
        <text>L-seryl-[protein] + ATP = O-phospho-L-seryl-[protein] + ADP + H(+)</text>
        <dbReference type="Rhea" id="RHEA:17989"/>
        <dbReference type="Rhea" id="RHEA-COMP:9863"/>
        <dbReference type="Rhea" id="RHEA-COMP:11604"/>
        <dbReference type="ChEBI" id="CHEBI:15378"/>
        <dbReference type="ChEBI" id="CHEBI:29999"/>
        <dbReference type="ChEBI" id="CHEBI:30616"/>
        <dbReference type="ChEBI" id="CHEBI:83421"/>
        <dbReference type="ChEBI" id="CHEBI:456216"/>
        <dbReference type="EC" id="2.7.11.1"/>
    </reaction>
</comment>
<dbReference type="SUPFAM" id="SSF52047">
    <property type="entry name" value="RNI-like"/>
    <property type="match status" value="1"/>
</dbReference>
<dbReference type="GO" id="GO:0048508">
    <property type="term" value="P:embryonic meristem development"/>
    <property type="evidence" value="ECO:0007669"/>
    <property type="project" value="UniProtKB-ARBA"/>
</dbReference>
<evidence type="ECO:0000256" key="13">
    <source>
        <dbReference type="ARBA" id="ARBA00022741"/>
    </source>
</evidence>
<comment type="subcellular location">
    <subcellularLocation>
        <location evidence="1">Cell membrane</location>
        <topology evidence="1">Single-pass type I membrane protein</topology>
    </subcellularLocation>
</comment>
<dbReference type="InterPro" id="IPR013210">
    <property type="entry name" value="LRR_N_plant-typ"/>
</dbReference>
<keyword evidence="16 24" id="KW-1133">Transmembrane helix</keyword>
<evidence type="ECO:0000256" key="25">
    <source>
        <dbReference type="SAM" id="SignalP"/>
    </source>
</evidence>
<keyword evidence="17 24" id="KW-0472">Membrane</keyword>
<evidence type="ECO:0000256" key="11">
    <source>
        <dbReference type="ARBA" id="ARBA00022729"/>
    </source>
</evidence>
<keyword evidence="14" id="KW-0418">Kinase</keyword>
<dbReference type="InterPro" id="IPR001611">
    <property type="entry name" value="Leu-rich_rpt"/>
</dbReference>
<dbReference type="EC" id="2.7.11.1" evidence="3"/>
<dbReference type="InterPro" id="IPR050647">
    <property type="entry name" value="Plant_LRR-RLKs"/>
</dbReference>
<evidence type="ECO:0000256" key="8">
    <source>
        <dbReference type="ARBA" id="ARBA00022614"/>
    </source>
</evidence>
<sequence length="1131" mass="122257">MGRRSSVIKWYHLKLLILIWLCFIPSKDAVFGSDLDKSALLDFKASVLDSSGVLSSWDSTARPDHCSWFGVACDATSRVVALNISGGGNSGSLSCARISQFPLYGFGIRRACSDSNVKISGKLPSSVSKLSELRYLSLPFNNLSGVIPADIWGMEKLEVLDLEGNFLSGLLPRDFGGSRNLRVLNLGFNGIGGEIPDSLSNCSSLQILNLAGNGFNGTMPSFIGGFKDLRGLYLSFNQLSGAIPEDIGLCSKLERIELAGNVLTGAIPKSLGNCRGLRSLVLYSNMLEEVIPADLGQLQQLEILDVSRNSLSGKIPSELGNCPNLSILVLSNLWDPLPNISRTEGEGLSGNLAVSNEEFNFYEGTVPPEITALPSLRMLWVPRATLDGSLPTNWSSCNSLEMVNLAQNYYTGEITDGFSNCKNLHFLDLSGNRLTGKLAEKLPVPCWSVFDVSRNSLSGPIPKFYNISCANVPSLDRGTTEPASAYLSFFDERSQAEFPFELFVDNGGSSVLHNFGNNNFTGTLESMPIAPDRLQGNTIYAFLAGNNKLSGQFPWSLFEICGSLSGMIVNVSNNGFVGQIPADFGTACRSLRLLDASGNQIGGIIPSSIGILASAVCLNLSWNFLQGPIPNSLGQLKNLKFLSLAGNNLTGPIPTSLGQLQYLQVFELSSNSLTGEIPKDLAYLRNLTVLLLNNNKLSGQIPPELANVTTLSLFNVSFNNLSGPLPGNENLMKCSSVIGNPLLHSCHMFSLTAPSADQQGRVGDPQSYAASPSGTPVQRSSNNGFNSIEIASVASAAAIVAVLIALIILFFYTRKYNPRSRVGGSTRKEVTVFTDIGVPLTFENVVRATANFNASNCIGNGGFGATYKAEIAPGVLVAIKKLAVGRFQGVQQFDAEIKTLGRLRHPNLVTLIGYHASEFEMFLIYNYLPGGNLEKFIQERSTRAVDWRVLHKIALDIARALAYLHDQCVPRVLHRDVKPSNILLDEEYNAYLSDFGLARLLGTSETHATTGVAGTFGYVAPEYAMTCRVSDKADVYSYGVVLLELISDKKALDPSFSSYGNGFNIVAWACMLLRQGRAKEFFTAGLWDAGPHDDLVEVLHLAVVCTVDSLSTRPTMKQVVKRLKQLQPPSC</sequence>
<keyword evidence="6" id="KW-0723">Serine/threonine-protein kinase</keyword>
<dbReference type="Pfam" id="PF00069">
    <property type="entry name" value="Pkinase"/>
    <property type="match status" value="1"/>
</dbReference>
<dbReference type="GO" id="GO:0009945">
    <property type="term" value="P:radial axis specification"/>
    <property type="evidence" value="ECO:0007669"/>
    <property type="project" value="UniProtKB-ARBA"/>
</dbReference>
<keyword evidence="18" id="KW-0675">Receptor</keyword>
<evidence type="ECO:0000259" key="26">
    <source>
        <dbReference type="PROSITE" id="PS50011"/>
    </source>
</evidence>
<dbReference type="PROSITE" id="PS00107">
    <property type="entry name" value="PROTEIN_KINASE_ATP"/>
    <property type="match status" value="1"/>
</dbReference>
<dbReference type="Gene3D" id="3.30.200.20">
    <property type="entry name" value="Phosphorylase Kinase, domain 1"/>
    <property type="match status" value="1"/>
</dbReference>
<dbReference type="SUPFAM" id="SSF52058">
    <property type="entry name" value="L domain-like"/>
    <property type="match status" value="1"/>
</dbReference>
<dbReference type="Gene3D" id="1.10.510.10">
    <property type="entry name" value="Transferase(Phosphotransferase) domain 1"/>
    <property type="match status" value="1"/>
</dbReference>
<keyword evidence="10 24" id="KW-0812">Transmembrane</keyword>
<keyword evidence="12" id="KW-0677">Repeat</keyword>
<evidence type="ECO:0000256" key="22">
    <source>
        <dbReference type="PROSITE-ProRule" id="PRU10141"/>
    </source>
</evidence>
<evidence type="ECO:0000256" key="1">
    <source>
        <dbReference type="ARBA" id="ARBA00004251"/>
    </source>
</evidence>
<evidence type="ECO:0000256" key="15">
    <source>
        <dbReference type="ARBA" id="ARBA00022840"/>
    </source>
</evidence>
<protein>
    <recommendedName>
        <fullName evidence="3">non-specific serine/threonine protein kinase</fullName>
        <ecNumber evidence="3">2.7.11.1</ecNumber>
    </recommendedName>
</protein>
<dbReference type="SUPFAM" id="SSF56112">
    <property type="entry name" value="Protein kinase-like (PK-like)"/>
    <property type="match status" value="1"/>
</dbReference>
<evidence type="ECO:0000256" key="9">
    <source>
        <dbReference type="ARBA" id="ARBA00022679"/>
    </source>
</evidence>
<keyword evidence="15 22" id="KW-0067">ATP-binding</keyword>
<dbReference type="InterPro" id="IPR008271">
    <property type="entry name" value="Ser/Thr_kinase_AS"/>
</dbReference>
<name>A0AAV1DPN8_OLDCO</name>
<evidence type="ECO:0000256" key="6">
    <source>
        <dbReference type="ARBA" id="ARBA00022527"/>
    </source>
</evidence>
<dbReference type="InterPro" id="IPR000719">
    <property type="entry name" value="Prot_kinase_dom"/>
</dbReference>
<comment type="catalytic activity">
    <reaction evidence="20">
        <text>L-threonyl-[protein] + ATP = O-phospho-L-threonyl-[protein] + ADP + H(+)</text>
        <dbReference type="Rhea" id="RHEA:46608"/>
        <dbReference type="Rhea" id="RHEA-COMP:11060"/>
        <dbReference type="Rhea" id="RHEA-COMP:11605"/>
        <dbReference type="ChEBI" id="CHEBI:15378"/>
        <dbReference type="ChEBI" id="CHEBI:30013"/>
        <dbReference type="ChEBI" id="CHEBI:30616"/>
        <dbReference type="ChEBI" id="CHEBI:61977"/>
        <dbReference type="ChEBI" id="CHEBI:456216"/>
        <dbReference type="EC" id="2.7.11.1"/>
    </reaction>
</comment>
<feature type="chain" id="PRO_5043931365" description="non-specific serine/threonine protein kinase" evidence="25">
    <location>
        <begin position="30"/>
        <end position="1131"/>
    </location>
</feature>
<gene>
    <name evidence="27" type="ORF">OLC1_LOCUS17642</name>
</gene>
<dbReference type="GO" id="GO:0004674">
    <property type="term" value="F:protein serine/threonine kinase activity"/>
    <property type="evidence" value="ECO:0007669"/>
    <property type="project" value="UniProtKB-KW"/>
</dbReference>
<dbReference type="GO" id="GO:0009942">
    <property type="term" value="P:longitudinal axis specification"/>
    <property type="evidence" value="ECO:0007669"/>
    <property type="project" value="UniProtKB-ARBA"/>
</dbReference>
<evidence type="ECO:0000256" key="16">
    <source>
        <dbReference type="ARBA" id="ARBA00022989"/>
    </source>
</evidence>
<evidence type="ECO:0000313" key="27">
    <source>
        <dbReference type="EMBL" id="CAI9109845.1"/>
    </source>
</evidence>
<evidence type="ECO:0000256" key="17">
    <source>
        <dbReference type="ARBA" id="ARBA00023136"/>
    </source>
</evidence>
<dbReference type="PANTHER" id="PTHR48056">
    <property type="entry name" value="LRR RECEPTOR-LIKE SERINE/THREONINE-PROTEIN KINASE-RELATED"/>
    <property type="match status" value="1"/>
</dbReference>
<dbReference type="Pfam" id="PF00560">
    <property type="entry name" value="LRR_1"/>
    <property type="match status" value="8"/>
</dbReference>
<evidence type="ECO:0000256" key="24">
    <source>
        <dbReference type="SAM" id="Phobius"/>
    </source>
</evidence>
<dbReference type="FunFam" id="3.30.200.20:FF:000260">
    <property type="entry name" value="LRR receptor-like serine/threonine-protein kinase RPK2"/>
    <property type="match status" value="1"/>
</dbReference>
<evidence type="ECO:0000256" key="3">
    <source>
        <dbReference type="ARBA" id="ARBA00012513"/>
    </source>
</evidence>
<dbReference type="GO" id="GO:0051707">
    <property type="term" value="P:response to other organism"/>
    <property type="evidence" value="ECO:0007669"/>
    <property type="project" value="UniProtKB-ARBA"/>
</dbReference>
<keyword evidence="28" id="KW-1185">Reference proteome</keyword>
<dbReference type="InterPro" id="IPR017441">
    <property type="entry name" value="Protein_kinase_ATP_BS"/>
</dbReference>
<evidence type="ECO:0000256" key="23">
    <source>
        <dbReference type="SAM" id="MobiDB-lite"/>
    </source>
</evidence>
<evidence type="ECO:0000256" key="21">
    <source>
        <dbReference type="ARBA" id="ARBA00048679"/>
    </source>
</evidence>
<evidence type="ECO:0000256" key="18">
    <source>
        <dbReference type="ARBA" id="ARBA00023170"/>
    </source>
</evidence>
<dbReference type="CDD" id="cd14066">
    <property type="entry name" value="STKc_IRAK"/>
    <property type="match status" value="1"/>
</dbReference>
<comment type="similarity">
    <text evidence="2">Belongs to the protein kinase superfamily. Ser/Thr protein kinase family.</text>
</comment>
<evidence type="ECO:0000256" key="4">
    <source>
        <dbReference type="ARBA" id="ARBA00022473"/>
    </source>
</evidence>
<accession>A0AAV1DPN8</accession>
<keyword evidence="19" id="KW-0325">Glycoprotein</keyword>
<dbReference type="SMART" id="SM00220">
    <property type="entry name" value="S_TKc"/>
    <property type="match status" value="1"/>
</dbReference>
<dbReference type="InterPro" id="IPR003591">
    <property type="entry name" value="Leu-rich_rpt_typical-subtyp"/>
</dbReference>
<keyword evidence="5" id="KW-1003">Cell membrane</keyword>
<dbReference type="SMART" id="SM00369">
    <property type="entry name" value="LRR_TYP"/>
    <property type="match status" value="7"/>
</dbReference>
<keyword evidence="11 25" id="KW-0732">Signal</keyword>
<evidence type="ECO:0000256" key="14">
    <source>
        <dbReference type="ARBA" id="ARBA00022777"/>
    </source>
</evidence>
<feature type="compositionally biased region" description="Polar residues" evidence="23">
    <location>
        <begin position="768"/>
        <end position="780"/>
    </location>
</feature>
<evidence type="ECO:0000256" key="7">
    <source>
        <dbReference type="ARBA" id="ARBA00022553"/>
    </source>
</evidence>
<keyword evidence="4" id="KW-0217">Developmental protein</keyword>
<feature type="binding site" evidence="22">
    <location>
        <position position="881"/>
    </location>
    <ligand>
        <name>ATP</name>
        <dbReference type="ChEBI" id="CHEBI:30616"/>
    </ligand>
</feature>
<dbReference type="FunFam" id="3.80.10.10:FF:000369">
    <property type="entry name" value="LRR receptor-like serine/threonine-protein kinase RPK2"/>
    <property type="match status" value="1"/>
</dbReference>
<dbReference type="PROSITE" id="PS50011">
    <property type="entry name" value="PROTEIN_KINASE_DOM"/>
    <property type="match status" value="1"/>
</dbReference>
<dbReference type="PROSITE" id="PS00108">
    <property type="entry name" value="PROTEIN_KINASE_ST"/>
    <property type="match status" value="1"/>
</dbReference>
<dbReference type="EMBL" id="OX459123">
    <property type="protein sequence ID" value="CAI9109845.1"/>
    <property type="molecule type" value="Genomic_DNA"/>
</dbReference>
<dbReference type="FunFam" id="1.10.510.10:FF:000192">
    <property type="entry name" value="LRR receptor-like serine/threonine-protein kinase RPK2"/>
    <property type="match status" value="1"/>
</dbReference>
<organism evidence="27 28">
    <name type="scientific">Oldenlandia corymbosa var. corymbosa</name>
    <dbReference type="NCBI Taxonomy" id="529605"/>
    <lineage>
        <taxon>Eukaryota</taxon>
        <taxon>Viridiplantae</taxon>
        <taxon>Streptophyta</taxon>
        <taxon>Embryophyta</taxon>
        <taxon>Tracheophyta</taxon>
        <taxon>Spermatophyta</taxon>
        <taxon>Magnoliopsida</taxon>
        <taxon>eudicotyledons</taxon>
        <taxon>Gunneridae</taxon>
        <taxon>Pentapetalae</taxon>
        <taxon>asterids</taxon>
        <taxon>lamiids</taxon>
        <taxon>Gentianales</taxon>
        <taxon>Rubiaceae</taxon>
        <taxon>Rubioideae</taxon>
        <taxon>Spermacoceae</taxon>
        <taxon>Hedyotis-Oldenlandia complex</taxon>
        <taxon>Oldenlandia</taxon>
    </lineage>
</organism>
<dbReference type="Gene3D" id="3.80.10.10">
    <property type="entry name" value="Ribonuclease Inhibitor"/>
    <property type="match status" value="5"/>
</dbReference>
<feature type="region of interest" description="Disordered" evidence="23">
    <location>
        <begin position="757"/>
        <end position="780"/>
    </location>
</feature>
<feature type="transmembrane region" description="Helical" evidence="24">
    <location>
        <begin position="790"/>
        <end position="812"/>
    </location>
</feature>
<feature type="domain" description="Protein kinase" evidence="26">
    <location>
        <begin position="852"/>
        <end position="1126"/>
    </location>
</feature>
<dbReference type="GO" id="GO:0009409">
    <property type="term" value="P:response to cold"/>
    <property type="evidence" value="ECO:0007669"/>
    <property type="project" value="UniProtKB-ARBA"/>
</dbReference>
<dbReference type="Proteomes" id="UP001161247">
    <property type="component" value="Chromosome 6"/>
</dbReference>
<evidence type="ECO:0000256" key="5">
    <source>
        <dbReference type="ARBA" id="ARBA00022475"/>
    </source>
</evidence>
<dbReference type="Pfam" id="PF08263">
    <property type="entry name" value="LRRNT_2"/>
    <property type="match status" value="1"/>
</dbReference>
<dbReference type="Pfam" id="PF13855">
    <property type="entry name" value="LRR_8"/>
    <property type="match status" value="1"/>
</dbReference>
<keyword evidence="13 22" id="KW-0547">Nucleotide-binding</keyword>
<dbReference type="GO" id="GO:0005524">
    <property type="term" value="F:ATP binding"/>
    <property type="evidence" value="ECO:0007669"/>
    <property type="project" value="UniProtKB-UniRule"/>
</dbReference>
<dbReference type="AlphaFoldDB" id="A0AAV1DPN8"/>
<dbReference type="InterPro" id="IPR032675">
    <property type="entry name" value="LRR_dom_sf"/>
</dbReference>
<proteinExistence type="inferred from homology"/>